<proteinExistence type="predicted"/>
<protein>
    <submittedName>
        <fullName evidence="2">Uncharacterized protein</fullName>
    </submittedName>
</protein>
<keyword evidence="1" id="KW-0732">Signal</keyword>
<name>A0A7H0GLH2_9BURK</name>
<feature type="signal peptide" evidence="1">
    <location>
        <begin position="1"/>
        <end position="27"/>
    </location>
</feature>
<dbReference type="AlphaFoldDB" id="A0A7H0GLH2"/>
<evidence type="ECO:0000313" key="3">
    <source>
        <dbReference type="Proteomes" id="UP000516028"/>
    </source>
</evidence>
<dbReference type="Proteomes" id="UP000516028">
    <property type="component" value="Chromosome"/>
</dbReference>
<dbReference type="EMBL" id="CP060783">
    <property type="protein sequence ID" value="QNP49138.1"/>
    <property type="molecule type" value="Genomic_DNA"/>
</dbReference>
<evidence type="ECO:0000313" key="2">
    <source>
        <dbReference type="EMBL" id="QNP49138.1"/>
    </source>
</evidence>
<evidence type="ECO:0000256" key="1">
    <source>
        <dbReference type="SAM" id="SignalP"/>
    </source>
</evidence>
<organism evidence="2 3">
    <name type="scientific">Diaphorobacter aerolatus</name>
    <dbReference type="NCBI Taxonomy" id="1288495"/>
    <lineage>
        <taxon>Bacteria</taxon>
        <taxon>Pseudomonadati</taxon>
        <taxon>Pseudomonadota</taxon>
        <taxon>Betaproteobacteria</taxon>
        <taxon>Burkholderiales</taxon>
        <taxon>Comamonadaceae</taxon>
        <taxon>Diaphorobacter</taxon>
    </lineage>
</organism>
<dbReference type="KEGG" id="daer:H9K75_03085"/>
<reference evidence="2 3" key="1">
    <citation type="submission" date="2020-08" db="EMBL/GenBank/DDBJ databases">
        <title>Genome sequence of Diaphorobacter aerolatus KACC 16536T.</title>
        <authorList>
            <person name="Hyun D.-W."/>
            <person name="Bae J.-W."/>
        </authorList>
    </citation>
    <scope>NUCLEOTIDE SEQUENCE [LARGE SCALE GENOMIC DNA]</scope>
    <source>
        <strain evidence="2 3">KACC 16536</strain>
    </source>
</reference>
<keyword evidence="3" id="KW-1185">Reference proteome</keyword>
<sequence length="144" mass="15021">MRAIFTRRALLCLSLVVTVCQSAPAVAAAFTPGNVVVLRVGNGAGALVTTGNPAFLDEFQPNGNLVQSIAMPTSANGAQQPFASSGTALTDGWMTRSQDKRCLVVPGYGRDPAVTNSGNLVSAAGVPRVVALFRETARWTPRPH</sequence>
<dbReference type="RefSeq" id="WP_187724730.1">
    <property type="nucleotide sequence ID" value="NZ_CP060783.1"/>
</dbReference>
<accession>A0A7H0GLH2</accession>
<feature type="chain" id="PRO_5028936386" evidence="1">
    <location>
        <begin position="28"/>
        <end position="144"/>
    </location>
</feature>
<gene>
    <name evidence="2" type="ORF">H9K75_03085</name>
</gene>